<dbReference type="PROSITE" id="PS51084">
    <property type="entry name" value="HIT_2"/>
    <property type="match status" value="1"/>
</dbReference>
<dbReference type="SUPFAM" id="SSF54197">
    <property type="entry name" value="HIT-like"/>
    <property type="match status" value="1"/>
</dbReference>
<sequence length="112" mass="12195">MDCLFCKIAAGEIPSNKIYEDDRVLAFHDIDPKAPVHFLVIPKEHIACADEITPENSSIVAHVFAVIAKIAKELDLKGGYRIVNNCGVDGGQTVGHLHFHVLAGRQLAWPPG</sequence>
<dbReference type="InterPro" id="IPR019808">
    <property type="entry name" value="Histidine_triad_CS"/>
</dbReference>
<gene>
    <name evidence="5" type="ORF">H8709_08090</name>
</gene>
<organism evidence="5 6">
    <name type="scientific">Zongyangia hominis</name>
    <dbReference type="NCBI Taxonomy" id="2763677"/>
    <lineage>
        <taxon>Bacteria</taxon>
        <taxon>Bacillati</taxon>
        <taxon>Bacillota</taxon>
        <taxon>Clostridia</taxon>
        <taxon>Eubacteriales</taxon>
        <taxon>Oscillospiraceae</taxon>
        <taxon>Zongyangia</taxon>
    </lineage>
</organism>
<dbReference type="RefSeq" id="WP_262397880.1">
    <property type="nucleotide sequence ID" value="NZ_JACRTC010000005.1"/>
</dbReference>
<reference evidence="5" key="1">
    <citation type="submission" date="2020-08" db="EMBL/GenBank/DDBJ databases">
        <title>Genome public.</title>
        <authorList>
            <person name="Liu C."/>
            <person name="Sun Q."/>
        </authorList>
    </citation>
    <scope>NUCLEOTIDE SEQUENCE</scope>
    <source>
        <strain evidence="5">NSJ-54</strain>
    </source>
</reference>
<dbReference type="CDD" id="cd01276">
    <property type="entry name" value="PKCI_related"/>
    <property type="match status" value="1"/>
</dbReference>
<comment type="caution">
    <text evidence="5">The sequence shown here is derived from an EMBL/GenBank/DDBJ whole genome shotgun (WGS) entry which is preliminary data.</text>
</comment>
<evidence type="ECO:0000256" key="2">
    <source>
        <dbReference type="PIRSR" id="PIRSR601310-3"/>
    </source>
</evidence>
<keyword evidence="6" id="KW-1185">Reference proteome</keyword>
<evidence type="ECO:0000256" key="3">
    <source>
        <dbReference type="PROSITE-ProRule" id="PRU00464"/>
    </source>
</evidence>
<name>A0A926EEV2_9FIRM</name>
<dbReference type="Pfam" id="PF01230">
    <property type="entry name" value="HIT"/>
    <property type="match status" value="1"/>
</dbReference>
<dbReference type="Proteomes" id="UP000660861">
    <property type="component" value="Unassembled WGS sequence"/>
</dbReference>
<evidence type="ECO:0000256" key="1">
    <source>
        <dbReference type="PIRSR" id="PIRSR601310-1"/>
    </source>
</evidence>
<dbReference type="AlphaFoldDB" id="A0A926EEV2"/>
<feature type="short sequence motif" description="Histidine triad motif" evidence="2 3">
    <location>
        <begin position="96"/>
        <end position="100"/>
    </location>
</feature>
<protein>
    <submittedName>
        <fullName evidence="5">Histidine triad nucleotide-binding protein</fullName>
    </submittedName>
</protein>
<dbReference type="PANTHER" id="PTHR23089">
    <property type="entry name" value="HISTIDINE TRIAD HIT PROTEIN"/>
    <property type="match status" value="1"/>
</dbReference>
<evidence type="ECO:0000313" key="6">
    <source>
        <dbReference type="Proteomes" id="UP000660861"/>
    </source>
</evidence>
<dbReference type="InterPro" id="IPR036265">
    <property type="entry name" value="HIT-like_sf"/>
</dbReference>
<evidence type="ECO:0000259" key="4">
    <source>
        <dbReference type="PROSITE" id="PS51084"/>
    </source>
</evidence>
<dbReference type="InterPro" id="IPR001310">
    <property type="entry name" value="Histidine_triad_HIT"/>
</dbReference>
<feature type="active site" description="Tele-AMP-histidine intermediate" evidence="1">
    <location>
        <position position="98"/>
    </location>
</feature>
<evidence type="ECO:0000313" key="5">
    <source>
        <dbReference type="EMBL" id="MBC8570786.1"/>
    </source>
</evidence>
<dbReference type="PROSITE" id="PS00892">
    <property type="entry name" value="HIT_1"/>
    <property type="match status" value="1"/>
</dbReference>
<accession>A0A926EEV2</accession>
<dbReference type="EMBL" id="JACRTC010000005">
    <property type="protein sequence ID" value="MBC8570786.1"/>
    <property type="molecule type" value="Genomic_DNA"/>
</dbReference>
<proteinExistence type="predicted"/>
<dbReference type="PRINTS" id="PR00332">
    <property type="entry name" value="HISTRIAD"/>
</dbReference>
<dbReference type="Gene3D" id="3.30.428.10">
    <property type="entry name" value="HIT-like"/>
    <property type="match status" value="1"/>
</dbReference>
<dbReference type="InterPro" id="IPR011146">
    <property type="entry name" value="HIT-like"/>
</dbReference>
<feature type="domain" description="HIT" evidence="4">
    <location>
        <begin position="4"/>
        <end position="112"/>
    </location>
</feature>
<dbReference type="GO" id="GO:0003824">
    <property type="term" value="F:catalytic activity"/>
    <property type="evidence" value="ECO:0007669"/>
    <property type="project" value="InterPro"/>
</dbReference>